<dbReference type="HOGENOM" id="CLU_216895_0_0_10"/>
<accession>L1NFS3</accession>
<evidence type="ECO:0000313" key="2">
    <source>
        <dbReference type="Proteomes" id="UP000010408"/>
    </source>
</evidence>
<dbReference type="PATRIC" id="fig|1127696.3.peg.629"/>
<evidence type="ECO:0000313" key="1">
    <source>
        <dbReference type="EMBL" id="EKY02314.1"/>
    </source>
</evidence>
<dbReference type="EMBL" id="AMEQ01000018">
    <property type="protein sequence ID" value="EKY02314.1"/>
    <property type="molecule type" value="Genomic_DNA"/>
</dbReference>
<dbReference type="AlphaFoldDB" id="L1NFS3"/>
<reference evidence="1 2" key="1">
    <citation type="submission" date="2012-05" db="EMBL/GenBank/DDBJ databases">
        <authorList>
            <person name="Weinstock G."/>
            <person name="Sodergren E."/>
            <person name="Lobos E.A."/>
            <person name="Fulton L."/>
            <person name="Fulton R."/>
            <person name="Courtney L."/>
            <person name="Fronick C."/>
            <person name="O'Laughlin M."/>
            <person name="Godfrey J."/>
            <person name="Wilson R.M."/>
            <person name="Miner T."/>
            <person name="Farmer C."/>
            <person name="Delehaunty K."/>
            <person name="Cordes M."/>
            <person name="Minx P."/>
            <person name="Tomlinson C."/>
            <person name="Chen J."/>
            <person name="Wollam A."/>
            <person name="Pepin K.H."/>
            <person name="Bhonagiri V."/>
            <person name="Zhang X."/>
            <person name="Suruliraj S."/>
            <person name="Warren W."/>
            <person name="Mitreva M."/>
            <person name="Mardis E.R."/>
            <person name="Wilson R.K."/>
        </authorList>
    </citation>
    <scope>NUCLEOTIDE SEQUENCE [LARGE SCALE GENOMIC DNA]</scope>
    <source>
        <strain evidence="1 2">F0037</strain>
    </source>
</reference>
<proteinExistence type="predicted"/>
<name>L1NFS3_9PORP</name>
<gene>
    <name evidence="1" type="ORF">HMPREF9134_00704</name>
</gene>
<sequence length="47" mass="5314">MTMKQKKIYQKPSVEVISFQHSELSLLINFSVQGTIEDIEDGGELSD</sequence>
<dbReference type="Proteomes" id="UP000010408">
    <property type="component" value="Unassembled WGS sequence"/>
</dbReference>
<comment type="caution">
    <text evidence="1">The sequence shown here is derived from an EMBL/GenBank/DDBJ whole genome shotgun (WGS) entry which is preliminary data.</text>
</comment>
<organism evidence="1 2">
    <name type="scientific">Porphyromonas catoniae F0037</name>
    <dbReference type="NCBI Taxonomy" id="1127696"/>
    <lineage>
        <taxon>Bacteria</taxon>
        <taxon>Pseudomonadati</taxon>
        <taxon>Bacteroidota</taxon>
        <taxon>Bacteroidia</taxon>
        <taxon>Bacteroidales</taxon>
        <taxon>Porphyromonadaceae</taxon>
        <taxon>Porphyromonas</taxon>
    </lineage>
</organism>
<protein>
    <submittedName>
        <fullName evidence="1">Uncharacterized protein</fullName>
    </submittedName>
</protein>